<dbReference type="Proteomes" id="UP000004688">
    <property type="component" value="Plasmid pOA238_118"/>
</dbReference>
<dbReference type="RefSeq" id="WP_015497717.1">
    <property type="nucleotide sequence ID" value="NC_020909.1"/>
</dbReference>
<dbReference type="OrthoDB" id="9784823at2"/>
<comment type="similarity">
    <text evidence="1">Belongs to the N(4)/N(6)-methyltransferase family.</text>
</comment>
<keyword evidence="5" id="KW-0949">S-adenosyl-L-methionine</keyword>
<dbReference type="InterPro" id="IPR051537">
    <property type="entry name" value="DNA_Adenine_Mtase"/>
</dbReference>
<dbReference type="HOGENOM" id="CLU_072010_2_0_5"/>
<comment type="catalytic activity">
    <reaction evidence="7">
        <text>a 2'-deoxyadenosine in DNA + S-adenosyl-L-methionine = an N(6)-methyl-2'-deoxyadenosine in DNA + S-adenosyl-L-homocysteine + H(+)</text>
        <dbReference type="Rhea" id="RHEA:15197"/>
        <dbReference type="Rhea" id="RHEA-COMP:12418"/>
        <dbReference type="Rhea" id="RHEA-COMP:12419"/>
        <dbReference type="ChEBI" id="CHEBI:15378"/>
        <dbReference type="ChEBI" id="CHEBI:57856"/>
        <dbReference type="ChEBI" id="CHEBI:59789"/>
        <dbReference type="ChEBI" id="CHEBI:90615"/>
        <dbReference type="ChEBI" id="CHEBI:90616"/>
        <dbReference type="EC" id="2.1.1.72"/>
    </reaction>
</comment>
<dbReference type="GO" id="GO:0009307">
    <property type="term" value="P:DNA restriction-modification system"/>
    <property type="evidence" value="ECO:0007669"/>
    <property type="project" value="UniProtKB-KW"/>
</dbReference>
<dbReference type="PANTHER" id="PTHR42933">
    <property type="entry name" value="SLR6095 PROTEIN"/>
    <property type="match status" value="1"/>
</dbReference>
<proteinExistence type="inferred from homology"/>
<name>M9RQA5_9RHOB</name>
<evidence type="ECO:0000256" key="2">
    <source>
        <dbReference type="ARBA" id="ARBA00011900"/>
    </source>
</evidence>
<dbReference type="EMBL" id="CP003743">
    <property type="protein sequence ID" value="AGI74814.1"/>
    <property type="molecule type" value="Genomic_DNA"/>
</dbReference>
<dbReference type="EC" id="2.1.1.72" evidence="2"/>
<feature type="domain" description="DNA methylase adenine-specific" evidence="9">
    <location>
        <begin position="103"/>
        <end position="207"/>
    </location>
</feature>
<dbReference type="Pfam" id="PF02384">
    <property type="entry name" value="N6_Mtase"/>
    <property type="match status" value="1"/>
</dbReference>
<accession>M9RQA5</accession>
<protein>
    <recommendedName>
        <fullName evidence="2">site-specific DNA-methyltransferase (adenine-specific)</fullName>
        <ecNumber evidence="2">2.1.1.72</ecNumber>
    </recommendedName>
</protein>
<geneLocation type="plasmid" evidence="10 11">
    <name>pOA238_118</name>
</geneLocation>
<dbReference type="InterPro" id="IPR003356">
    <property type="entry name" value="DNA_methylase_A-5"/>
</dbReference>
<evidence type="ECO:0000256" key="8">
    <source>
        <dbReference type="SAM" id="MobiDB-lite"/>
    </source>
</evidence>
<dbReference type="GO" id="GO:0008170">
    <property type="term" value="F:N-methyltransferase activity"/>
    <property type="evidence" value="ECO:0007669"/>
    <property type="project" value="InterPro"/>
</dbReference>
<dbReference type="GO" id="GO:0009007">
    <property type="term" value="F:site-specific DNA-methyltransferase (adenine-specific) activity"/>
    <property type="evidence" value="ECO:0007669"/>
    <property type="project" value="UniProtKB-EC"/>
</dbReference>
<keyword evidence="3 10" id="KW-0489">Methyltransferase</keyword>
<reference evidence="10 11" key="1">
    <citation type="journal article" date="2013" name="PLoS ONE">
        <title>Poles Apart: Arctic and Antarctic Octadecabacter strains Share High Genome Plasticity and a New Type of Xanthorhodopsin.</title>
        <authorList>
            <person name="Vollmers J."/>
            <person name="Voget S."/>
            <person name="Dietrich S."/>
            <person name="Gollnow K."/>
            <person name="Smits M."/>
            <person name="Meyer K."/>
            <person name="Brinkhoff T."/>
            <person name="Simon M."/>
            <person name="Daniel R."/>
        </authorList>
    </citation>
    <scope>NUCLEOTIDE SEQUENCE [LARGE SCALE GENOMIC DNA]</scope>
    <source>
        <strain evidence="10 11">238</strain>
        <plasmid evidence="11">Plasmid pOA238_118</plasmid>
    </source>
</reference>
<sequence length="274" mass="30639">MAQHAAAESRGAALAAFKKTFRELAPYKHRYEVFKDFVTMAACSLHNSLHKDPAREEEYLAIIAGYKKPDQEAFPKLMAHLVMALDSEPRDILGPLYMELEIANKDAGQFFTPPELSELMANLTFGDMLGRLDSQPFITAGEPACGGGGMILALVKVMTRAGHDPARKLWVQAIDVDRLAALMCYVQLSLWNVPAEIIVGNTLSWDIREVWYTPAHHMGLWKYRLRRTENSLEVEISATERPAHKTPPPEPTTPLTQRTPEPPAVKPSQLGFDF</sequence>
<dbReference type="PRINTS" id="PR00507">
    <property type="entry name" value="N12N6MTFRASE"/>
</dbReference>
<evidence type="ECO:0000256" key="7">
    <source>
        <dbReference type="ARBA" id="ARBA00047942"/>
    </source>
</evidence>
<gene>
    <name evidence="10" type="ORF">OA238_118p1190</name>
</gene>
<evidence type="ECO:0000256" key="5">
    <source>
        <dbReference type="ARBA" id="ARBA00022691"/>
    </source>
</evidence>
<dbReference type="GO" id="GO:0003677">
    <property type="term" value="F:DNA binding"/>
    <property type="evidence" value="ECO:0007669"/>
    <property type="project" value="InterPro"/>
</dbReference>
<keyword evidence="4 10" id="KW-0808">Transferase</keyword>
<feature type="region of interest" description="Disordered" evidence="8">
    <location>
        <begin position="236"/>
        <end position="274"/>
    </location>
</feature>
<dbReference type="AlphaFoldDB" id="M9RQA5"/>
<evidence type="ECO:0000313" key="10">
    <source>
        <dbReference type="EMBL" id="AGI74814.1"/>
    </source>
</evidence>
<dbReference type="GO" id="GO:0032259">
    <property type="term" value="P:methylation"/>
    <property type="evidence" value="ECO:0007669"/>
    <property type="project" value="UniProtKB-KW"/>
</dbReference>
<dbReference type="KEGG" id="oar:OA238_118p1190"/>
<evidence type="ECO:0000256" key="3">
    <source>
        <dbReference type="ARBA" id="ARBA00022603"/>
    </source>
</evidence>
<organism evidence="10 11">
    <name type="scientific">Octadecabacter arcticus 238</name>
    <dbReference type="NCBI Taxonomy" id="391616"/>
    <lineage>
        <taxon>Bacteria</taxon>
        <taxon>Pseudomonadati</taxon>
        <taxon>Pseudomonadota</taxon>
        <taxon>Alphaproteobacteria</taxon>
        <taxon>Rhodobacterales</taxon>
        <taxon>Roseobacteraceae</taxon>
        <taxon>Octadecabacter</taxon>
    </lineage>
</organism>
<evidence type="ECO:0000256" key="1">
    <source>
        <dbReference type="ARBA" id="ARBA00006594"/>
    </source>
</evidence>
<keyword evidence="11" id="KW-1185">Reference proteome</keyword>
<dbReference type="SUPFAM" id="SSF53335">
    <property type="entry name" value="S-adenosyl-L-methionine-dependent methyltransferases"/>
    <property type="match status" value="1"/>
</dbReference>
<evidence type="ECO:0000256" key="6">
    <source>
        <dbReference type="ARBA" id="ARBA00022747"/>
    </source>
</evidence>
<dbReference type="Gene3D" id="3.40.50.150">
    <property type="entry name" value="Vaccinia Virus protein VP39"/>
    <property type="match status" value="1"/>
</dbReference>
<evidence type="ECO:0000313" key="11">
    <source>
        <dbReference type="Proteomes" id="UP000004688"/>
    </source>
</evidence>
<evidence type="ECO:0000259" key="9">
    <source>
        <dbReference type="Pfam" id="PF02384"/>
    </source>
</evidence>
<keyword evidence="10" id="KW-0614">Plasmid</keyword>
<keyword evidence="6" id="KW-0680">Restriction system</keyword>
<evidence type="ECO:0000256" key="4">
    <source>
        <dbReference type="ARBA" id="ARBA00022679"/>
    </source>
</evidence>
<dbReference type="PANTHER" id="PTHR42933:SF3">
    <property type="entry name" value="TYPE I RESTRICTION ENZYME MJAVIII METHYLASE SUBUNIT"/>
    <property type="match status" value="1"/>
</dbReference>
<dbReference type="InterPro" id="IPR029063">
    <property type="entry name" value="SAM-dependent_MTases_sf"/>
</dbReference>